<protein>
    <recommendedName>
        <fullName evidence="3">RNase H-like nuclease</fullName>
    </recommendedName>
</protein>
<dbReference type="Proteomes" id="UP001556118">
    <property type="component" value="Unassembled WGS sequence"/>
</dbReference>
<gene>
    <name evidence="1" type="ORF">ABUH87_16930</name>
</gene>
<accession>A0ABV3RFF4</accession>
<keyword evidence="2" id="KW-1185">Reference proteome</keyword>
<reference evidence="1 2" key="1">
    <citation type="submission" date="2024-06" db="EMBL/GenBank/DDBJ databases">
        <title>Novosphingobium rhizovicinus M1R2S20.</title>
        <authorList>
            <person name="Sun J.-Q."/>
        </authorList>
    </citation>
    <scope>NUCLEOTIDE SEQUENCE [LARGE SCALE GENOMIC DNA]</scope>
    <source>
        <strain evidence="1 2">M1R2S20</strain>
    </source>
</reference>
<organism evidence="1 2">
    <name type="scientific">Novosphingobium rhizovicinum</name>
    <dbReference type="NCBI Taxonomy" id="3228928"/>
    <lineage>
        <taxon>Bacteria</taxon>
        <taxon>Pseudomonadati</taxon>
        <taxon>Pseudomonadota</taxon>
        <taxon>Alphaproteobacteria</taxon>
        <taxon>Sphingomonadales</taxon>
        <taxon>Sphingomonadaceae</taxon>
        <taxon>Novosphingobium</taxon>
    </lineage>
</organism>
<evidence type="ECO:0008006" key="3">
    <source>
        <dbReference type="Google" id="ProtNLM"/>
    </source>
</evidence>
<proteinExistence type="predicted"/>
<dbReference type="EMBL" id="JBFNXR010000054">
    <property type="protein sequence ID" value="MEW9856811.1"/>
    <property type="molecule type" value="Genomic_DNA"/>
</dbReference>
<evidence type="ECO:0000313" key="2">
    <source>
        <dbReference type="Proteomes" id="UP001556118"/>
    </source>
</evidence>
<dbReference type="RefSeq" id="WP_367775289.1">
    <property type="nucleotide sequence ID" value="NZ_JBFNXR010000054.1"/>
</dbReference>
<comment type="caution">
    <text evidence="1">The sequence shown here is derived from an EMBL/GenBank/DDBJ whole genome shotgun (WGS) entry which is preliminary data.</text>
</comment>
<evidence type="ECO:0000313" key="1">
    <source>
        <dbReference type="EMBL" id="MEW9856811.1"/>
    </source>
</evidence>
<sequence length="298" mass="32616">MRTNRFRHFLAIDWSGAAGERQPGIALSLCTAEGSPRLLHPQSHRRWSRDAVLDYLLTDLPPDTLVGLDLGISLPYQDAGAFFPGWADSPCDARALWRLVDEICESDPHLGARSFVDHPIASAYFRRHGGREGSRFHLLGTPHRRGRFRITENAQERAGCKPYSNFNLVGAAQVGKSSLTGMRMLHRLEGRLFVWPVDGLYPPASGSVIVEIYTAIAALAASRSVGRSKIRDGASLDVALHKLGSPPSGLSGIVDDHSADALLSAAWLRMHANDEALWRPGELTHDVARTEGWTFGAP</sequence>
<name>A0ABV3RFF4_9SPHN</name>